<comment type="caution">
    <text evidence="2">The sequence shown here is derived from an EMBL/GenBank/DDBJ whole genome shotgun (WGS) entry which is preliminary data.</text>
</comment>
<feature type="transmembrane region" description="Helical" evidence="1">
    <location>
        <begin position="116"/>
        <end position="133"/>
    </location>
</feature>
<feature type="transmembrane region" description="Helical" evidence="1">
    <location>
        <begin position="191"/>
        <end position="212"/>
    </location>
</feature>
<keyword evidence="1" id="KW-0812">Transmembrane</keyword>
<keyword evidence="1" id="KW-1133">Transmembrane helix</keyword>
<gene>
    <name evidence="2" type="ORF">CJ199_04035</name>
</gene>
<evidence type="ECO:0000256" key="1">
    <source>
        <dbReference type="SAM" id="Phobius"/>
    </source>
</evidence>
<dbReference type="Pfam" id="PF07907">
    <property type="entry name" value="YibE_F"/>
    <property type="match status" value="1"/>
</dbReference>
<protein>
    <submittedName>
        <fullName evidence="2">YibE/F family protein</fullName>
    </submittedName>
</protein>
<organism evidence="2 3">
    <name type="scientific">Brevibacterium paucivorans</name>
    <dbReference type="NCBI Taxonomy" id="170994"/>
    <lineage>
        <taxon>Bacteria</taxon>
        <taxon>Bacillati</taxon>
        <taxon>Actinomycetota</taxon>
        <taxon>Actinomycetes</taxon>
        <taxon>Micrococcales</taxon>
        <taxon>Brevibacteriaceae</taxon>
        <taxon>Brevibacterium</taxon>
    </lineage>
</organism>
<feature type="transmembrane region" description="Helical" evidence="1">
    <location>
        <begin position="334"/>
        <end position="358"/>
    </location>
</feature>
<name>A0A2N6VQX9_9MICO</name>
<dbReference type="OrthoDB" id="5846312at2"/>
<dbReference type="RefSeq" id="WP_102238184.1">
    <property type="nucleotide sequence ID" value="NZ_PNHK01000001.1"/>
</dbReference>
<dbReference type="Proteomes" id="UP000235598">
    <property type="component" value="Unassembled WGS sequence"/>
</dbReference>
<evidence type="ECO:0000313" key="3">
    <source>
        <dbReference type="Proteomes" id="UP000235598"/>
    </source>
</evidence>
<evidence type="ECO:0000313" key="2">
    <source>
        <dbReference type="EMBL" id="PMD06540.1"/>
    </source>
</evidence>
<feature type="transmembrane region" description="Helical" evidence="1">
    <location>
        <begin position="140"/>
        <end position="160"/>
    </location>
</feature>
<proteinExistence type="predicted"/>
<accession>A0A2N6VQX9</accession>
<feature type="transmembrane region" description="Helical" evidence="1">
    <location>
        <begin position="294"/>
        <end position="314"/>
    </location>
</feature>
<dbReference type="PANTHER" id="PTHR41771">
    <property type="entry name" value="MEMBRANE PROTEIN-RELATED"/>
    <property type="match status" value="1"/>
</dbReference>
<feature type="transmembrane region" description="Helical" evidence="1">
    <location>
        <begin position="14"/>
        <end position="38"/>
    </location>
</feature>
<dbReference type="EMBL" id="PNHK01000001">
    <property type="protein sequence ID" value="PMD06540.1"/>
    <property type="molecule type" value="Genomic_DNA"/>
</dbReference>
<dbReference type="InterPro" id="IPR012507">
    <property type="entry name" value="YibE_F"/>
</dbReference>
<keyword evidence="1" id="KW-0472">Membrane</keyword>
<sequence>MHVIPQRQPSASKYVWALMLVALAPFALLTVVGVIAYWPHHVKNTDDRDIYTVTVTAVDAGACQEAVTPSCVTVKAGDNVVKLPKEASIPEVSDSVRVVDGHAGGEVVFIDYDRRVPLGVLSAIYVVAILVVAGLRGARALIGLSIAMVVIVGFMLPSILSGHSAIGVGLTSSTAILFSVLYLAHGFNARTTAALIGTLAGVAISGVLAVIWTRWAHLGGLYTDALYILNTYYGLSASDIVICGVLISGIGVLNDVAITQVATVWELARTAPGSSVRSLFTSAMRIGRDHIASTVYTVVFAFAGSSLAVLLVTLTSGANLFTQLTLGEMSAHVVLTLVTSIGLVCAIPLSTLIAAFVVTSDDEARVKASD</sequence>
<dbReference type="AlphaFoldDB" id="A0A2N6VQX9"/>
<reference evidence="2 3" key="1">
    <citation type="submission" date="2017-09" db="EMBL/GenBank/DDBJ databases">
        <title>Bacterial strain isolated from the female urinary microbiota.</title>
        <authorList>
            <person name="Thomas-White K."/>
            <person name="Kumar N."/>
            <person name="Forster S."/>
            <person name="Putonti C."/>
            <person name="Lawley T."/>
            <person name="Wolfe A.J."/>
        </authorList>
    </citation>
    <scope>NUCLEOTIDE SEQUENCE [LARGE SCALE GENOMIC DNA]</scope>
    <source>
        <strain evidence="2 3">UMB1301</strain>
    </source>
</reference>
<feature type="transmembrane region" description="Helical" evidence="1">
    <location>
        <begin position="232"/>
        <end position="253"/>
    </location>
</feature>
<dbReference type="PANTHER" id="PTHR41771:SF1">
    <property type="entry name" value="MEMBRANE PROTEIN"/>
    <property type="match status" value="1"/>
</dbReference>
<feature type="transmembrane region" description="Helical" evidence="1">
    <location>
        <begin position="166"/>
        <end position="184"/>
    </location>
</feature>